<name>I2CRN1_NANGC</name>
<reference evidence="2" key="1">
    <citation type="journal article" date="2012" name="Bioengineered">
        <title>Additional insights into the genome of the oleaginous model alga Nannochloropsis gaditana.</title>
        <authorList>
            <person name="Jinkerson R.E."/>
            <person name="Radakovits R."/>
            <person name="Posewitz M.C."/>
        </authorList>
    </citation>
    <scope>NUCLEOTIDE SEQUENCE</scope>
    <source>
        <strain evidence="2">CCMP526</strain>
    </source>
</reference>
<evidence type="ECO:0000313" key="2">
    <source>
        <dbReference type="EMBL" id="AFJ69564.1"/>
    </source>
</evidence>
<dbReference type="GO" id="GO:0016491">
    <property type="term" value="F:oxidoreductase activity"/>
    <property type="evidence" value="ECO:0007669"/>
    <property type="project" value="InterPro"/>
</dbReference>
<protein>
    <recommendedName>
        <fullName evidence="1">Aldehyde oxidase/xanthine dehydrogenase second molybdopterin binding domain-containing protein</fullName>
    </recommendedName>
</protein>
<feature type="domain" description="Aldehyde oxidase/xanthine dehydrogenase second molybdopterin binding" evidence="1">
    <location>
        <begin position="51"/>
        <end position="108"/>
    </location>
</feature>
<dbReference type="InterPro" id="IPR037165">
    <property type="entry name" value="AldOxase/xan_DH_Mopterin-bd_sf"/>
</dbReference>
<dbReference type="InterPro" id="IPR016208">
    <property type="entry name" value="Ald_Oxase/xanthine_DH-like"/>
</dbReference>
<evidence type="ECO:0000259" key="1">
    <source>
        <dbReference type="Pfam" id="PF20256"/>
    </source>
</evidence>
<reference evidence="2" key="2">
    <citation type="journal article" date="2012" name="Nat. Commun.">
        <title>Draft genome sequence and genetic transformation of the oleaginous alga Nannochloropis gaditana.</title>
        <authorList>
            <person name="Radakovits R."/>
            <person name="Jinkerson R.E."/>
            <person name="Fuerstenberg S.I."/>
            <person name="Tae H."/>
            <person name="Settlage R.E."/>
            <person name="Boore J.L."/>
            <person name="Posewitz M.C."/>
        </authorList>
    </citation>
    <scope>NUCLEOTIDE SEQUENCE</scope>
    <source>
        <strain evidence="2">CCMP526</strain>
    </source>
</reference>
<organism evidence="2">
    <name type="scientific">Nannochloropsis gaditana (strain CCMP526)</name>
    <name type="common">Green microalga</name>
    <name type="synonym">Microchloropsis gaditana</name>
    <dbReference type="NCBI Taxonomy" id="1093141"/>
    <lineage>
        <taxon>Eukaryota</taxon>
        <taxon>Sar</taxon>
        <taxon>Stramenopiles</taxon>
        <taxon>Ochrophyta</taxon>
        <taxon>Eustigmatophyceae</taxon>
        <taxon>Eustigmatales</taxon>
        <taxon>Monodopsidaceae</taxon>
        <taxon>Nannochloropsis</taxon>
    </lineage>
</organism>
<gene>
    <name evidence="2" type="ORF">NGATSA_3034000</name>
</gene>
<dbReference type="Pfam" id="PF20256">
    <property type="entry name" value="MoCoBD_2"/>
    <property type="match status" value="1"/>
</dbReference>
<dbReference type="EMBL" id="JU980501">
    <property type="protein sequence ID" value="AFJ69564.1"/>
    <property type="molecule type" value="mRNA"/>
</dbReference>
<dbReference type="GO" id="GO:0005506">
    <property type="term" value="F:iron ion binding"/>
    <property type="evidence" value="ECO:0007669"/>
    <property type="project" value="InterPro"/>
</dbReference>
<dbReference type="SUPFAM" id="SSF56003">
    <property type="entry name" value="Molybdenum cofactor-binding domain"/>
    <property type="match status" value="1"/>
</dbReference>
<accession>I2CRN1</accession>
<dbReference type="PANTHER" id="PTHR45444:SF3">
    <property type="entry name" value="XANTHINE DEHYDROGENASE"/>
    <property type="match status" value="1"/>
</dbReference>
<dbReference type="PANTHER" id="PTHR45444">
    <property type="entry name" value="XANTHINE DEHYDROGENASE"/>
    <property type="match status" value="1"/>
</dbReference>
<dbReference type="InterPro" id="IPR046867">
    <property type="entry name" value="AldOxase/xan_DH_MoCoBD2"/>
</dbReference>
<sequence>MATELVMARVAASLDVPVLRVQEKNFYKAGQKTPYGQTLEDMTSFEHVWARLKELVRWDEKEEEVRAYNSQHRWRKRGVSLQPVKYGMGRAGIHASASVHIYQEDGSVL</sequence>
<dbReference type="Gene3D" id="3.30.365.10">
    <property type="entry name" value="Aldehyde oxidase/xanthine dehydrogenase, molybdopterin binding domain"/>
    <property type="match status" value="2"/>
</dbReference>
<proteinExistence type="evidence at transcript level"/>
<dbReference type="AlphaFoldDB" id="I2CRN1"/>
<feature type="non-terminal residue" evidence="2">
    <location>
        <position position="109"/>
    </location>
</feature>